<evidence type="ECO:0000256" key="5">
    <source>
        <dbReference type="ARBA" id="ARBA00023239"/>
    </source>
</evidence>
<evidence type="ECO:0000256" key="3">
    <source>
        <dbReference type="ARBA" id="ARBA00022833"/>
    </source>
</evidence>
<evidence type="ECO:0000313" key="8">
    <source>
        <dbReference type="EMBL" id="MBN0989291.1"/>
    </source>
</evidence>
<evidence type="ECO:0000259" key="7">
    <source>
        <dbReference type="SMART" id="SM01007"/>
    </source>
</evidence>
<evidence type="ECO:0000256" key="2">
    <source>
        <dbReference type="ARBA" id="ARBA00022723"/>
    </source>
</evidence>
<comment type="function">
    <text evidence="6">Catalyzes the dehydration of methylthioribulose-1-phosphate (MTRu-1-P) into 2,3-diketo-5-methylthiopentyl-1-phosphate (DK-MTP-1-P).</text>
</comment>
<dbReference type="EC" id="4.2.1.109" evidence="6"/>
<dbReference type="PANTHER" id="PTHR10640">
    <property type="entry name" value="METHYLTHIORIBULOSE-1-PHOSPHATE DEHYDRATASE"/>
    <property type="match status" value="1"/>
</dbReference>
<dbReference type="NCBIfam" id="NF006672">
    <property type="entry name" value="PRK09220.1"/>
    <property type="match status" value="1"/>
</dbReference>
<comment type="catalytic activity">
    <reaction evidence="6">
        <text>5-(methylsulfanyl)-D-ribulose 1-phosphate = 5-methylsulfanyl-2,3-dioxopentyl phosphate + H2O</text>
        <dbReference type="Rhea" id="RHEA:15549"/>
        <dbReference type="ChEBI" id="CHEBI:15377"/>
        <dbReference type="ChEBI" id="CHEBI:58548"/>
        <dbReference type="ChEBI" id="CHEBI:58828"/>
        <dbReference type="EC" id="4.2.1.109"/>
    </reaction>
</comment>
<dbReference type="Proteomes" id="UP000760472">
    <property type="component" value="Unassembled WGS sequence"/>
</dbReference>
<feature type="binding site" evidence="6">
    <location>
        <position position="98"/>
    </location>
    <ligand>
        <name>Zn(2+)</name>
        <dbReference type="ChEBI" id="CHEBI:29105"/>
    </ligand>
</feature>
<keyword evidence="4 6" id="KW-0486">Methionine biosynthesis</keyword>
<dbReference type="SUPFAM" id="SSF53639">
    <property type="entry name" value="AraD/HMP-PK domain-like"/>
    <property type="match status" value="1"/>
</dbReference>
<evidence type="ECO:0000256" key="1">
    <source>
        <dbReference type="ARBA" id="ARBA00022605"/>
    </source>
</evidence>
<dbReference type="InterPro" id="IPR036409">
    <property type="entry name" value="Aldolase_II/adducin_N_sf"/>
</dbReference>
<dbReference type="Gene3D" id="3.40.225.10">
    <property type="entry name" value="Class II aldolase/adducin N-terminal domain"/>
    <property type="match status" value="1"/>
</dbReference>
<dbReference type="InterPro" id="IPR001303">
    <property type="entry name" value="Aldolase_II/adducin_N"/>
</dbReference>
<dbReference type="RefSeq" id="WP_205214244.1">
    <property type="nucleotide sequence ID" value="NZ_JAFFZP010000036.1"/>
</dbReference>
<accession>A0ABS2WCF0</accession>
<comment type="pathway">
    <text evidence="6">Amino-acid biosynthesis; L-methionine biosynthesis via salvage pathway; L-methionine from S-methyl-5-thio-alpha-D-ribose 1-phosphate: step 2/6.</text>
</comment>
<comment type="similarity">
    <text evidence="6">Belongs to the aldolase class II family. MtnB subfamily.</text>
</comment>
<sequence length="207" mass="22996">MRIAIPSAIVSSALIEAGRWIDAQGWCPATGGNFSARLSHDQALVTASGRHKGRLTDEDLLTVDLDGQPLESKLKPSAETLLHTRLYQLNSAIGAVLHTHSVASTVLSRLETDDWFTLCGYEMQKSLAGNQSHEAAIQLAVFDNTQDMPALAEQLALRWQQTPLNWGFLVRGHGLYAWGHDVNEARRHLEGLEFLFACELEMRRLRP</sequence>
<keyword evidence="9" id="KW-1185">Reference proteome</keyword>
<dbReference type="NCBIfam" id="TIGR03328">
    <property type="entry name" value="salvage_mtnB"/>
    <property type="match status" value="1"/>
</dbReference>
<gene>
    <name evidence="6" type="primary">mtnB</name>
    <name evidence="8" type="ORF">JW498_18120</name>
</gene>
<protein>
    <recommendedName>
        <fullName evidence="6">Methylthioribulose-1-phosphate dehydratase</fullName>
        <shortName evidence="6">MTRu-1-P dehydratase</shortName>
        <ecNumber evidence="6">4.2.1.109</ecNumber>
    </recommendedName>
</protein>
<dbReference type="GO" id="GO:0046570">
    <property type="term" value="F:methylthioribulose 1-phosphate dehydratase activity"/>
    <property type="evidence" value="ECO:0007669"/>
    <property type="project" value="UniProtKB-EC"/>
</dbReference>
<keyword evidence="1 6" id="KW-0028">Amino-acid biosynthesis</keyword>
<keyword evidence="5 6" id="KW-0456">Lyase</keyword>
<keyword evidence="2 6" id="KW-0479">Metal-binding</keyword>
<dbReference type="HAMAP" id="MF_01677">
    <property type="entry name" value="Salvage_MtnB"/>
    <property type="match status" value="1"/>
</dbReference>
<dbReference type="Pfam" id="PF00596">
    <property type="entry name" value="Aldolase_II"/>
    <property type="match status" value="1"/>
</dbReference>
<organism evidence="8 9">
    <name type="scientific">Amphritea pacifica</name>
    <dbReference type="NCBI Taxonomy" id="2811233"/>
    <lineage>
        <taxon>Bacteria</taxon>
        <taxon>Pseudomonadati</taxon>
        <taxon>Pseudomonadota</taxon>
        <taxon>Gammaproteobacteria</taxon>
        <taxon>Oceanospirillales</taxon>
        <taxon>Oceanospirillaceae</taxon>
        <taxon>Amphritea</taxon>
    </lineage>
</organism>
<keyword evidence="3 6" id="KW-0862">Zinc</keyword>
<comment type="caution">
    <text evidence="8">The sequence shown here is derived from an EMBL/GenBank/DDBJ whole genome shotgun (WGS) entry which is preliminary data.</text>
</comment>
<evidence type="ECO:0000256" key="4">
    <source>
        <dbReference type="ARBA" id="ARBA00023167"/>
    </source>
</evidence>
<dbReference type="SMART" id="SM01007">
    <property type="entry name" value="Aldolase_II"/>
    <property type="match status" value="1"/>
</dbReference>
<feature type="binding site" evidence="6">
    <location>
        <position position="100"/>
    </location>
    <ligand>
        <name>Zn(2+)</name>
        <dbReference type="ChEBI" id="CHEBI:29105"/>
    </ligand>
</feature>
<dbReference type="InterPro" id="IPR017714">
    <property type="entry name" value="MethylthioRu-1-P_deHdtase_MtnB"/>
</dbReference>
<evidence type="ECO:0000256" key="6">
    <source>
        <dbReference type="HAMAP-Rule" id="MF_01677"/>
    </source>
</evidence>
<proteinExistence type="inferred from homology"/>
<dbReference type="EMBL" id="JAFFZP010000036">
    <property type="protein sequence ID" value="MBN0989291.1"/>
    <property type="molecule type" value="Genomic_DNA"/>
</dbReference>
<reference evidence="8 9" key="1">
    <citation type="submission" date="2021-02" db="EMBL/GenBank/DDBJ databases">
        <title>A novel species of genus Amphritea isolated from a fishpond in China.</title>
        <authorList>
            <person name="Lu H."/>
        </authorList>
    </citation>
    <scope>NUCLEOTIDE SEQUENCE [LARGE SCALE GENOMIC DNA]</scope>
    <source>
        <strain evidence="8 9">RP18W</strain>
    </source>
</reference>
<evidence type="ECO:0000313" key="9">
    <source>
        <dbReference type="Proteomes" id="UP000760472"/>
    </source>
</evidence>
<comment type="cofactor">
    <cofactor evidence="6">
        <name>Zn(2+)</name>
        <dbReference type="ChEBI" id="CHEBI:29105"/>
    </cofactor>
    <text evidence="6">Binds 1 zinc ion per subunit.</text>
</comment>
<feature type="domain" description="Class II aldolase/adducin N-terminal" evidence="7">
    <location>
        <begin position="12"/>
        <end position="200"/>
    </location>
</feature>
<name>A0ABS2WCF0_9GAMM</name>
<dbReference type="PANTHER" id="PTHR10640:SF7">
    <property type="entry name" value="METHYLTHIORIBULOSE-1-PHOSPHATE DEHYDRATASE"/>
    <property type="match status" value="1"/>
</dbReference>